<dbReference type="RefSeq" id="WP_207988782.1">
    <property type="nucleotide sequence ID" value="NZ_CP071794.1"/>
</dbReference>
<evidence type="ECO:0000313" key="2">
    <source>
        <dbReference type="EMBL" id="QTD56800.1"/>
    </source>
</evidence>
<keyword evidence="1" id="KW-0812">Transmembrane</keyword>
<keyword evidence="1" id="KW-1133">Transmembrane helix</keyword>
<gene>
    <name evidence="2" type="ORF">J4G78_04285</name>
</gene>
<evidence type="ECO:0000256" key="1">
    <source>
        <dbReference type="SAM" id="Phobius"/>
    </source>
</evidence>
<reference evidence="2 3" key="1">
    <citation type="submission" date="2021-03" db="EMBL/GenBank/DDBJ databases">
        <title>Complete genome of Parasphingorhabdus_sp.JHSY0214.</title>
        <authorList>
            <person name="Yoo J.H."/>
            <person name="Bae J.W."/>
        </authorList>
    </citation>
    <scope>NUCLEOTIDE SEQUENCE [LARGE SCALE GENOMIC DNA]</scope>
    <source>
        <strain evidence="2 3">JHSY0214</strain>
    </source>
</reference>
<feature type="transmembrane region" description="Helical" evidence="1">
    <location>
        <begin position="111"/>
        <end position="133"/>
    </location>
</feature>
<dbReference type="Proteomes" id="UP000663923">
    <property type="component" value="Chromosome"/>
</dbReference>
<feature type="transmembrane region" description="Helical" evidence="1">
    <location>
        <begin position="145"/>
        <end position="164"/>
    </location>
</feature>
<feature type="transmembrane region" description="Helical" evidence="1">
    <location>
        <begin position="59"/>
        <end position="80"/>
    </location>
</feature>
<keyword evidence="3" id="KW-1185">Reference proteome</keyword>
<keyword evidence="1" id="KW-0472">Membrane</keyword>
<evidence type="ECO:0000313" key="3">
    <source>
        <dbReference type="Proteomes" id="UP000663923"/>
    </source>
</evidence>
<feature type="transmembrane region" description="Helical" evidence="1">
    <location>
        <begin position="176"/>
        <end position="193"/>
    </location>
</feature>
<sequence>MNDTTIWQFTGLAAATAGIFLLRSSWQQRHKTPARLVFGWLCILGSIIAWSQTSGADKGSALGIIVVVVIAVLAVTVTAVQAPIRERRAARVSQNKPDQTQKPGYARAVKWWDGLLVGPIAGLSAMSVSTLLFVSNRSIGMEHTANLTVAMFAFPLVWAGLAVLSGADQNMKRKSLVLMSVGVVPLMGLTLIGR</sequence>
<proteinExistence type="predicted"/>
<protein>
    <submittedName>
        <fullName evidence="2">Uncharacterized protein</fullName>
    </submittedName>
</protein>
<organism evidence="2 3">
    <name type="scientific">Parasphingorhabdus cellanae</name>
    <dbReference type="NCBI Taxonomy" id="2806553"/>
    <lineage>
        <taxon>Bacteria</taxon>
        <taxon>Pseudomonadati</taxon>
        <taxon>Pseudomonadota</taxon>
        <taxon>Alphaproteobacteria</taxon>
        <taxon>Sphingomonadales</taxon>
        <taxon>Sphingomonadaceae</taxon>
        <taxon>Parasphingorhabdus</taxon>
    </lineage>
</organism>
<feature type="transmembrane region" description="Helical" evidence="1">
    <location>
        <begin position="34"/>
        <end position="53"/>
    </location>
</feature>
<feature type="transmembrane region" description="Helical" evidence="1">
    <location>
        <begin position="6"/>
        <end position="22"/>
    </location>
</feature>
<dbReference type="EMBL" id="CP071794">
    <property type="protein sequence ID" value="QTD56800.1"/>
    <property type="molecule type" value="Genomic_DNA"/>
</dbReference>
<name>A0ABX7T5E7_9SPHN</name>
<accession>A0ABX7T5E7</accession>